<feature type="transmembrane region" description="Helical" evidence="1">
    <location>
        <begin position="33"/>
        <end position="55"/>
    </location>
</feature>
<dbReference type="EMBL" id="QAOQ01000006">
    <property type="protein sequence ID" value="PTQ95079.1"/>
    <property type="molecule type" value="Genomic_DNA"/>
</dbReference>
<sequence>MIRVSISFLIFSAIIAVPPLVLSYMGHAELLDPAFWKMFGFFFLVTTLVCGTVIFGQQKNDKMGVQLFLAATTIKLLACMIFVLIYLHKKPHNSLHFVFSFFYLYLVNTGFEIYGLLCNLRDQNGK</sequence>
<dbReference type="Proteomes" id="UP000244168">
    <property type="component" value="Unassembled WGS sequence"/>
</dbReference>
<reference evidence="2 3" key="1">
    <citation type="submission" date="2018-04" db="EMBL/GenBank/DDBJ databases">
        <title>Genomic Encyclopedia of Archaeal and Bacterial Type Strains, Phase II (KMG-II): from individual species to whole genera.</title>
        <authorList>
            <person name="Goeker M."/>
        </authorList>
    </citation>
    <scope>NUCLEOTIDE SEQUENCE [LARGE SCALE GENOMIC DNA]</scope>
    <source>
        <strain evidence="2 3">DSM 26809</strain>
    </source>
</reference>
<comment type="caution">
    <text evidence="2">The sequence shown here is derived from an EMBL/GenBank/DDBJ whole genome shotgun (WGS) entry which is preliminary data.</text>
</comment>
<keyword evidence="1" id="KW-0472">Membrane</keyword>
<evidence type="ECO:0000256" key="1">
    <source>
        <dbReference type="SAM" id="Phobius"/>
    </source>
</evidence>
<dbReference type="AlphaFoldDB" id="A0A2T5J7J5"/>
<accession>A0A2T5J7J5</accession>
<evidence type="ECO:0000313" key="3">
    <source>
        <dbReference type="Proteomes" id="UP000244168"/>
    </source>
</evidence>
<keyword evidence="3" id="KW-1185">Reference proteome</keyword>
<protein>
    <submittedName>
        <fullName evidence="2">Uncharacterized protein</fullName>
    </submittedName>
</protein>
<feature type="transmembrane region" description="Helical" evidence="1">
    <location>
        <begin position="94"/>
        <end position="117"/>
    </location>
</feature>
<name>A0A2T5J7J5_9SPHI</name>
<organism evidence="2 3">
    <name type="scientific">Mucilaginibacter yixingensis</name>
    <dbReference type="NCBI Taxonomy" id="1295612"/>
    <lineage>
        <taxon>Bacteria</taxon>
        <taxon>Pseudomonadati</taxon>
        <taxon>Bacteroidota</taxon>
        <taxon>Sphingobacteriia</taxon>
        <taxon>Sphingobacteriales</taxon>
        <taxon>Sphingobacteriaceae</taxon>
        <taxon>Mucilaginibacter</taxon>
    </lineage>
</organism>
<gene>
    <name evidence="2" type="ORF">C8P68_106294</name>
</gene>
<evidence type="ECO:0000313" key="2">
    <source>
        <dbReference type="EMBL" id="PTQ95079.1"/>
    </source>
</evidence>
<proteinExistence type="predicted"/>
<keyword evidence="1" id="KW-1133">Transmembrane helix</keyword>
<keyword evidence="1" id="KW-0812">Transmembrane</keyword>
<feature type="transmembrane region" description="Helical" evidence="1">
    <location>
        <begin position="67"/>
        <end position="88"/>
    </location>
</feature>